<dbReference type="OrthoDB" id="46396at2759"/>
<keyword evidence="6 7" id="KW-0472">Membrane</keyword>
<feature type="transmembrane region" description="Helical" evidence="7">
    <location>
        <begin position="399"/>
        <end position="419"/>
    </location>
</feature>
<dbReference type="PANTHER" id="PTHR10332:SF88">
    <property type="entry name" value="EQUILIBRATIVE NUCLEOSIDE TRANSPORTER 1, ISOFORM A"/>
    <property type="match status" value="1"/>
</dbReference>
<proteinExistence type="inferred from homology"/>
<reference evidence="8 9" key="1">
    <citation type="submission" date="2016-08" db="EMBL/GenBank/DDBJ databases">
        <title>Draft genome sequence of allopolyploid Zygosaccharomyces rouxii.</title>
        <authorList>
            <person name="Watanabe J."/>
            <person name="Uehara K."/>
            <person name="Mogi Y."/>
            <person name="Tsukioka Y."/>
        </authorList>
    </citation>
    <scope>NUCLEOTIDE SEQUENCE [LARGE SCALE GENOMIC DNA]</scope>
    <source>
        <strain evidence="8 9">NBRC 110957</strain>
    </source>
</reference>
<feature type="transmembrane region" description="Helical" evidence="7">
    <location>
        <begin position="70"/>
        <end position="93"/>
    </location>
</feature>
<dbReference type="GO" id="GO:0005886">
    <property type="term" value="C:plasma membrane"/>
    <property type="evidence" value="ECO:0007669"/>
    <property type="project" value="TreeGrafter"/>
</dbReference>
<dbReference type="PIRSF" id="PIRSF016379">
    <property type="entry name" value="ENT"/>
    <property type="match status" value="1"/>
</dbReference>
<evidence type="ECO:0000256" key="4">
    <source>
        <dbReference type="ARBA" id="ARBA00022692"/>
    </source>
</evidence>
<evidence type="ECO:0000256" key="6">
    <source>
        <dbReference type="ARBA" id="ARBA00023136"/>
    </source>
</evidence>
<feature type="transmembrane region" description="Helical" evidence="7">
    <location>
        <begin position="203"/>
        <end position="221"/>
    </location>
</feature>
<evidence type="ECO:0000313" key="9">
    <source>
        <dbReference type="Proteomes" id="UP000187013"/>
    </source>
</evidence>
<keyword evidence="3" id="KW-0813">Transport</keyword>
<dbReference type="PRINTS" id="PR01130">
    <property type="entry name" value="DERENTRNSPRT"/>
</dbReference>
<keyword evidence="5 7" id="KW-1133">Transmembrane helix</keyword>
<evidence type="ECO:0000313" key="8">
    <source>
        <dbReference type="EMBL" id="GAV53723.1"/>
    </source>
</evidence>
<dbReference type="Proteomes" id="UP000187013">
    <property type="component" value="Unassembled WGS sequence"/>
</dbReference>
<feature type="transmembrane region" description="Helical" evidence="7">
    <location>
        <begin position="359"/>
        <end position="378"/>
    </location>
</feature>
<organism evidence="8 9">
    <name type="scientific">Zygosaccharomyces rouxii</name>
    <dbReference type="NCBI Taxonomy" id="4956"/>
    <lineage>
        <taxon>Eukaryota</taxon>
        <taxon>Fungi</taxon>
        <taxon>Dikarya</taxon>
        <taxon>Ascomycota</taxon>
        <taxon>Saccharomycotina</taxon>
        <taxon>Saccharomycetes</taxon>
        <taxon>Saccharomycetales</taxon>
        <taxon>Saccharomycetaceae</taxon>
        <taxon>Zygosaccharomyces</taxon>
    </lineage>
</organism>
<feature type="transmembrane region" description="Helical" evidence="7">
    <location>
        <begin position="254"/>
        <end position="276"/>
    </location>
</feature>
<dbReference type="EMBL" id="BDGX01000037">
    <property type="protein sequence ID" value="GAV53723.1"/>
    <property type="molecule type" value="Genomic_DNA"/>
</dbReference>
<dbReference type="GO" id="GO:0000329">
    <property type="term" value="C:fungal-type vacuole membrane"/>
    <property type="evidence" value="ECO:0007669"/>
    <property type="project" value="TreeGrafter"/>
</dbReference>
<feature type="transmembrane region" description="Helical" evidence="7">
    <location>
        <begin position="131"/>
        <end position="150"/>
    </location>
</feature>
<comment type="caution">
    <text evidence="8">The sequence shown here is derived from an EMBL/GenBank/DDBJ whole genome shotgun (WGS) entry which is preliminary data.</text>
</comment>
<accession>A0A1Q3AE23</accession>
<feature type="transmembrane region" description="Helical" evidence="7">
    <location>
        <begin position="170"/>
        <end position="191"/>
    </location>
</feature>
<evidence type="ECO:0000256" key="1">
    <source>
        <dbReference type="ARBA" id="ARBA00004141"/>
    </source>
</evidence>
<dbReference type="GO" id="GO:0015205">
    <property type="term" value="F:nucleobase transmembrane transporter activity"/>
    <property type="evidence" value="ECO:0007669"/>
    <property type="project" value="TreeGrafter"/>
</dbReference>
<feature type="transmembrane region" description="Helical" evidence="7">
    <location>
        <begin position="319"/>
        <end position="339"/>
    </location>
</feature>
<dbReference type="AlphaFoldDB" id="A0A1Q3AE23"/>
<gene>
    <name evidence="8" type="ORF">ZYGR_0AK02250</name>
</gene>
<dbReference type="PANTHER" id="PTHR10332">
    <property type="entry name" value="EQUILIBRATIVE NUCLEOSIDE TRANSPORTER"/>
    <property type="match status" value="1"/>
</dbReference>
<dbReference type="InterPro" id="IPR002259">
    <property type="entry name" value="Eqnu_transpt"/>
</dbReference>
<feature type="transmembrane region" description="Helical" evidence="7">
    <location>
        <begin position="105"/>
        <end position="125"/>
    </location>
</feature>
<feature type="transmembrane region" description="Helical" evidence="7">
    <location>
        <begin position="288"/>
        <end position="307"/>
    </location>
</feature>
<comment type="subcellular location">
    <subcellularLocation>
        <location evidence="1">Membrane</location>
        <topology evidence="1">Multi-pass membrane protein</topology>
    </subcellularLocation>
</comment>
<protein>
    <recommendedName>
        <fullName evidence="10">Nucleoside transporter FUN26</fullName>
    </recommendedName>
</protein>
<evidence type="ECO:0000256" key="7">
    <source>
        <dbReference type="SAM" id="Phobius"/>
    </source>
</evidence>
<evidence type="ECO:0000256" key="5">
    <source>
        <dbReference type="ARBA" id="ARBA00022989"/>
    </source>
</evidence>
<keyword evidence="4 7" id="KW-0812">Transmembrane</keyword>
<dbReference type="Pfam" id="PF01733">
    <property type="entry name" value="Nucleoside_tran"/>
    <property type="match status" value="2"/>
</dbReference>
<dbReference type="GO" id="GO:0034257">
    <property type="term" value="F:nicotinamide riboside transmembrane transporter activity"/>
    <property type="evidence" value="ECO:0007669"/>
    <property type="project" value="TreeGrafter"/>
</dbReference>
<sequence length="426" mass="47765">MLPEEHRDSPHNEQSFPLADDIERRSFITMIKDAKYLTFLFIGIGLLWPWNCILGASQYFKHDVFLDDTVWSKIFASSMMTVSTVSSTLFNIWLARRQHSYSERVVRGLIWEIVVFVILGTLTLLKSWFSLPFIFISIMVLVAISSLATAMTQNGIMAVANVYGPVFSQAVMVGQAVAGVLPSVVLFIISFSSDPSRQSTGGILFYFLTTAAVSIVSILLYRINQIGAKLIHVTPRNPTTSQVPFSVHYSKLKYLVLSIFTTFVVTLIFPVFASTVLVKGLPLTNSQFIPFIFTVWNLGDLYGRVIANWPQFRTPKFAPFKVFVYSLLRILFVPLFFIFSRTNSSEHISSPMLKDLLYTLLQFLFGLTNGHVISISFMKVPEALTTDDEKESAGGFTNVFVSTGLTLGSILSYGCVFVIESYSEVH</sequence>
<evidence type="ECO:0000256" key="3">
    <source>
        <dbReference type="ARBA" id="ARBA00022448"/>
    </source>
</evidence>
<feature type="transmembrane region" description="Helical" evidence="7">
    <location>
        <begin position="34"/>
        <end position="50"/>
    </location>
</feature>
<evidence type="ECO:0008006" key="10">
    <source>
        <dbReference type="Google" id="ProtNLM"/>
    </source>
</evidence>
<comment type="similarity">
    <text evidence="2">Belongs to the SLC29A/ENT transporter (TC 2.A.57) family.</text>
</comment>
<evidence type="ECO:0000256" key="2">
    <source>
        <dbReference type="ARBA" id="ARBA00007965"/>
    </source>
</evidence>
<name>A0A1Q3AE23_ZYGRO</name>